<sequence>MALRTTRYIPDHLSRATQIQLSRIPITAKPTDIRRLVARAQAPGVEDVAIEYRQLEPTGRAFLKLTHTSLLMPCLTALESVSIAGVHPLAEPSDRKASRSTFSGLSSELGSDGKHAVVEGIPSGAGGGHTVLEQLLASMHFRRPHTNERYVEKLASRTQAIHRFLVRLASPAEAQRLVRLVHMTHYLPSLYGTKYPLRARVIY</sequence>
<comment type="caution">
    <text evidence="2">The sequence shown here is derived from an EMBL/GenBank/DDBJ whole genome shotgun (WGS) entry which is preliminary data.</text>
</comment>
<dbReference type="AlphaFoldDB" id="A0A8H6W0M7"/>
<name>A0A8H6W0M7_9AGAR</name>
<dbReference type="RefSeq" id="XP_037216407.1">
    <property type="nucleotide sequence ID" value="XM_037367013.1"/>
</dbReference>
<keyword evidence="3" id="KW-1185">Reference proteome</keyword>
<organism evidence="2 3">
    <name type="scientific">Mycena indigotica</name>
    <dbReference type="NCBI Taxonomy" id="2126181"/>
    <lineage>
        <taxon>Eukaryota</taxon>
        <taxon>Fungi</taxon>
        <taxon>Dikarya</taxon>
        <taxon>Basidiomycota</taxon>
        <taxon>Agaricomycotina</taxon>
        <taxon>Agaricomycetes</taxon>
        <taxon>Agaricomycetidae</taxon>
        <taxon>Agaricales</taxon>
        <taxon>Marasmiineae</taxon>
        <taxon>Mycenaceae</taxon>
        <taxon>Mycena</taxon>
    </lineage>
</organism>
<feature type="compositionally biased region" description="Polar residues" evidence="1">
    <location>
        <begin position="99"/>
        <end position="109"/>
    </location>
</feature>
<evidence type="ECO:0000256" key="1">
    <source>
        <dbReference type="SAM" id="MobiDB-lite"/>
    </source>
</evidence>
<reference evidence="2" key="1">
    <citation type="submission" date="2020-05" db="EMBL/GenBank/DDBJ databases">
        <title>Mycena genomes resolve the evolution of fungal bioluminescence.</title>
        <authorList>
            <person name="Tsai I.J."/>
        </authorList>
    </citation>
    <scope>NUCLEOTIDE SEQUENCE</scope>
    <source>
        <strain evidence="2">171206Taipei</strain>
    </source>
</reference>
<feature type="region of interest" description="Disordered" evidence="1">
    <location>
        <begin position="90"/>
        <end position="112"/>
    </location>
</feature>
<dbReference type="GeneID" id="59349529"/>
<dbReference type="EMBL" id="JACAZF010000009">
    <property type="protein sequence ID" value="KAF7295044.1"/>
    <property type="molecule type" value="Genomic_DNA"/>
</dbReference>
<dbReference type="OrthoDB" id="5541797at2759"/>
<proteinExistence type="predicted"/>
<accession>A0A8H6W0M7</accession>
<gene>
    <name evidence="2" type="ORF">MIND_01042600</name>
</gene>
<evidence type="ECO:0000313" key="2">
    <source>
        <dbReference type="EMBL" id="KAF7295044.1"/>
    </source>
</evidence>
<evidence type="ECO:0000313" key="3">
    <source>
        <dbReference type="Proteomes" id="UP000636479"/>
    </source>
</evidence>
<dbReference type="Proteomes" id="UP000636479">
    <property type="component" value="Unassembled WGS sequence"/>
</dbReference>
<protein>
    <submittedName>
        <fullName evidence="2">Uncharacterized protein</fullName>
    </submittedName>
</protein>